<organism evidence="1 2">
    <name type="scientific">Rhamnusium bicolor</name>
    <dbReference type="NCBI Taxonomy" id="1586634"/>
    <lineage>
        <taxon>Eukaryota</taxon>
        <taxon>Metazoa</taxon>
        <taxon>Ecdysozoa</taxon>
        <taxon>Arthropoda</taxon>
        <taxon>Hexapoda</taxon>
        <taxon>Insecta</taxon>
        <taxon>Pterygota</taxon>
        <taxon>Neoptera</taxon>
        <taxon>Endopterygota</taxon>
        <taxon>Coleoptera</taxon>
        <taxon>Polyphaga</taxon>
        <taxon>Cucujiformia</taxon>
        <taxon>Chrysomeloidea</taxon>
        <taxon>Cerambycidae</taxon>
        <taxon>Lepturinae</taxon>
        <taxon>Rhagiini</taxon>
        <taxon>Rhamnusium</taxon>
    </lineage>
</organism>
<accession>A0AAV8XJR1</accession>
<dbReference type="EMBL" id="JANEYF010003120">
    <property type="protein sequence ID" value="KAJ8939090.1"/>
    <property type="molecule type" value="Genomic_DNA"/>
</dbReference>
<name>A0AAV8XJR1_9CUCU</name>
<evidence type="ECO:0000313" key="2">
    <source>
        <dbReference type="Proteomes" id="UP001162156"/>
    </source>
</evidence>
<dbReference type="AlphaFoldDB" id="A0AAV8XJR1"/>
<gene>
    <name evidence="1" type="ORF">NQ314_011244</name>
</gene>
<dbReference type="Proteomes" id="UP001162156">
    <property type="component" value="Unassembled WGS sequence"/>
</dbReference>
<sequence length="97" mass="10918">MFMNGRIPYQPQNWITGFITIFTLLLKYQDYIVIQACLCVLLGSSLDINKEEDHPHANRTNNIVMCVNIVIMAANVLISAFEMKESNASGDDPKTIP</sequence>
<reference evidence="1" key="1">
    <citation type="journal article" date="2023" name="Insect Mol. Biol.">
        <title>Genome sequencing provides insights into the evolution of gene families encoding plant cell wall-degrading enzymes in longhorned beetles.</title>
        <authorList>
            <person name="Shin N.R."/>
            <person name="Okamura Y."/>
            <person name="Kirsch R."/>
            <person name="Pauchet Y."/>
        </authorList>
    </citation>
    <scope>NUCLEOTIDE SEQUENCE</scope>
    <source>
        <strain evidence="1">RBIC_L_NR</strain>
    </source>
</reference>
<evidence type="ECO:0000313" key="1">
    <source>
        <dbReference type="EMBL" id="KAJ8939090.1"/>
    </source>
</evidence>
<proteinExistence type="predicted"/>
<protein>
    <submittedName>
        <fullName evidence="1">Uncharacterized protein</fullName>
    </submittedName>
</protein>
<comment type="caution">
    <text evidence="1">The sequence shown here is derived from an EMBL/GenBank/DDBJ whole genome shotgun (WGS) entry which is preliminary data.</text>
</comment>
<keyword evidence="2" id="KW-1185">Reference proteome</keyword>